<feature type="domain" description="PTS EIIA type-1" evidence="7">
    <location>
        <begin position="36"/>
        <end position="140"/>
    </location>
</feature>
<dbReference type="GO" id="GO:0009401">
    <property type="term" value="P:phosphoenolpyruvate-dependent sugar phosphotransferase system"/>
    <property type="evidence" value="ECO:0007669"/>
    <property type="project" value="UniProtKB-KW"/>
</dbReference>
<evidence type="ECO:0000259" key="7">
    <source>
        <dbReference type="PROSITE" id="PS51093"/>
    </source>
</evidence>
<dbReference type="FunFam" id="2.70.70.10:FF:000001">
    <property type="entry name" value="PTS system glucose-specific IIA component"/>
    <property type="match status" value="1"/>
</dbReference>
<name>A0A9D2PHA2_9FIRM</name>
<dbReference type="InterPro" id="IPR011055">
    <property type="entry name" value="Dup_hybrid_motif"/>
</dbReference>
<evidence type="ECO:0000256" key="2">
    <source>
        <dbReference type="ARBA" id="ARBA00022448"/>
    </source>
</evidence>
<keyword evidence="6" id="KW-0418">Kinase</keyword>
<dbReference type="GO" id="GO:0005737">
    <property type="term" value="C:cytoplasm"/>
    <property type="evidence" value="ECO:0007669"/>
    <property type="project" value="UniProtKB-SubCell"/>
</dbReference>
<dbReference type="EMBL" id="DWWD01000033">
    <property type="protein sequence ID" value="HJC50657.1"/>
    <property type="molecule type" value="Genomic_DNA"/>
</dbReference>
<evidence type="ECO:0000313" key="8">
    <source>
        <dbReference type="EMBL" id="HJC50657.1"/>
    </source>
</evidence>
<gene>
    <name evidence="8" type="ORF">H9754_08835</name>
</gene>
<evidence type="ECO:0000313" key="9">
    <source>
        <dbReference type="Proteomes" id="UP000823904"/>
    </source>
</evidence>
<dbReference type="AlphaFoldDB" id="A0A9D2PHA2"/>
<sequence length="165" mass="17817">MFFRKKSRKKETTQEPIKSLKAMISGEIIPLEDVADPVFSSKALGEGIAIRPDGQVITAPCAGKISMIADTLHAVGITLNNGAELIIHEGLDTVSMNGEGFKVRVKNGEEISQGTPILEFDKALIEEKGFAADCILIVTNSDQFPNLTFTTESSAVQNETEICSF</sequence>
<protein>
    <submittedName>
        <fullName evidence="8">PTS glucose transporter subunit IIA</fullName>
    </submittedName>
</protein>
<dbReference type="SUPFAM" id="SSF51261">
    <property type="entry name" value="Duplicated hybrid motif"/>
    <property type="match status" value="1"/>
</dbReference>
<evidence type="ECO:0000256" key="1">
    <source>
        <dbReference type="ARBA" id="ARBA00004496"/>
    </source>
</evidence>
<accession>A0A9D2PHA2</accession>
<dbReference type="NCBIfam" id="TIGR00830">
    <property type="entry name" value="PTBA"/>
    <property type="match status" value="1"/>
</dbReference>
<keyword evidence="4" id="KW-0808">Transferase</keyword>
<reference evidence="8" key="2">
    <citation type="submission" date="2021-04" db="EMBL/GenBank/DDBJ databases">
        <authorList>
            <person name="Gilroy R."/>
        </authorList>
    </citation>
    <scope>NUCLEOTIDE SEQUENCE</scope>
    <source>
        <strain evidence="8">ChiSjej3B21-8574</strain>
    </source>
</reference>
<dbReference type="PANTHER" id="PTHR45008:SF1">
    <property type="entry name" value="PTS SYSTEM GLUCOSE-SPECIFIC EIIA COMPONENT"/>
    <property type="match status" value="1"/>
</dbReference>
<reference evidence="8" key="1">
    <citation type="journal article" date="2021" name="PeerJ">
        <title>Extensive microbial diversity within the chicken gut microbiome revealed by metagenomics and culture.</title>
        <authorList>
            <person name="Gilroy R."/>
            <person name="Ravi A."/>
            <person name="Getino M."/>
            <person name="Pursley I."/>
            <person name="Horton D.L."/>
            <person name="Alikhan N.F."/>
            <person name="Baker D."/>
            <person name="Gharbi K."/>
            <person name="Hall N."/>
            <person name="Watson M."/>
            <person name="Adriaenssens E.M."/>
            <person name="Foster-Nyarko E."/>
            <person name="Jarju S."/>
            <person name="Secka A."/>
            <person name="Antonio M."/>
            <person name="Oren A."/>
            <person name="Chaudhuri R.R."/>
            <person name="La Ragione R."/>
            <person name="Hildebrand F."/>
            <person name="Pallen M.J."/>
        </authorList>
    </citation>
    <scope>NUCLEOTIDE SEQUENCE</scope>
    <source>
        <strain evidence="8">ChiSjej3B21-8574</strain>
    </source>
</reference>
<evidence type="ECO:0000256" key="5">
    <source>
        <dbReference type="ARBA" id="ARBA00022683"/>
    </source>
</evidence>
<evidence type="ECO:0000256" key="3">
    <source>
        <dbReference type="ARBA" id="ARBA00022597"/>
    </source>
</evidence>
<dbReference type="PANTHER" id="PTHR45008">
    <property type="entry name" value="PTS SYSTEM GLUCOSE-SPECIFIC EIIA COMPONENT"/>
    <property type="match status" value="1"/>
</dbReference>
<dbReference type="PROSITE" id="PS51093">
    <property type="entry name" value="PTS_EIIA_TYPE_1"/>
    <property type="match status" value="1"/>
</dbReference>
<keyword evidence="5" id="KW-0598">Phosphotransferase system</keyword>
<dbReference type="Pfam" id="PF00358">
    <property type="entry name" value="PTS_EIIA_1"/>
    <property type="match status" value="1"/>
</dbReference>
<organism evidence="8 9">
    <name type="scientific">Candidatus Anaerostipes avistercoris</name>
    <dbReference type="NCBI Taxonomy" id="2838462"/>
    <lineage>
        <taxon>Bacteria</taxon>
        <taxon>Bacillati</taxon>
        <taxon>Bacillota</taxon>
        <taxon>Clostridia</taxon>
        <taxon>Lachnospirales</taxon>
        <taxon>Lachnospiraceae</taxon>
        <taxon>Anaerostipes</taxon>
    </lineage>
</organism>
<evidence type="ECO:0000256" key="4">
    <source>
        <dbReference type="ARBA" id="ARBA00022679"/>
    </source>
</evidence>
<dbReference type="Proteomes" id="UP000823904">
    <property type="component" value="Unassembled WGS sequence"/>
</dbReference>
<evidence type="ECO:0000256" key="6">
    <source>
        <dbReference type="ARBA" id="ARBA00022777"/>
    </source>
</evidence>
<comment type="caution">
    <text evidence="8">The sequence shown here is derived from an EMBL/GenBank/DDBJ whole genome shotgun (WGS) entry which is preliminary data.</text>
</comment>
<proteinExistence type="predicted"/>
<dbReference type="GO" id="GO:0016301">
    <property type="term" value="F:kinase activity"/>
    <property type="evidence" value="ECO:0007669"/>
    <property type="project" value="UniProtKB-KW"/>
</dbReference>
<dbReference type="Gene3D" id="2.70.70.10">
    <property type="entry name" value="Glucose Permease (Domain IIA)"/>
    <property type="match status" value="1"/>
</dbReference>
<dbReference type="InterPro" id="IPR001127">
    <property type="entry name" value="PTS_EIIA_1_perm"/>
</dbReference>
<dbReference type="InterPro" id="IPR050890">
    <property type="entry name" value="PTS_EIIA_component"/>
</dbReference>
<keyword evidence="2" id="KW-0813">Transport</keyword>
<keyword evidence="3 8" id="KW-0762">Sugar transport</keyword>
<comment type="subcellular location">
    <subcellularLocation>
        <location evidence="1">Cytoplasm</location>
    </subcellularLocation>
</comment>